<reference evidence="5 6" key="1">
    <citation type="submission" date="2016-10" db="EMBL/GenBank/DDBJ databases">
        <authorList>
            <person name="de Groot N.N."/>
        </authorList>
    </citation>
    <scope>NUCLEOTIDE SEQUENCE [LARGE SCALE GENOMIC DNA]</scope>
    <source>
        <strain evidence="5 6">DSM 18979</strain>
    </source>
</reference>
<dbReference type="OrthoDB" id="9774179at2"/>
<dbReference type="PANTHER" id="PTHR43356">
    <property type="entry name" value="PHOSPHATE ACETYLTRANSFERASE"/>
    <property type="match status" value="1"/>
</dbReference>
<comment type="similarity">
    <text evidence="1">Belongs to the phosphate acetyltransferase and butyryltransferase family.</text>
</comment>
<dbReference type="EMBL" id="FOHU01000040">
    <property type="protein sequence ID" value="SET81949.1"/>
    <property type="molecule type" value="Genomic_DNA"/>
</dbReference>
<accession>A0A1I0HDP3</accession>
<keyword evidence="6" id="KW-1185">Reference proteome</keyword>
<organism evidence="5 6">
    <name type="scientific">Natronincola peptidivorans</name>
    <dbReference type="NCBI Taxonomy" id="426128"/>
    <lineage>
        <taxon>Bacteria</taxon>
        <taxon>Bacillati</taxon>
        <taxon>Bacillota</taxon>
        <taxon>Clostridia</taxon>
        <taxon>Peptostreptococcales</taxon>
        <taxon>Natronincolaceae</taxon>
        <taxon>Natronincola</taxon>
    </lineage>
</organism>
<dbReference type="InterPro" id="IPR012147">
    <property type="entry name" value="P_Ac_Bu_trans"/>
</dbReference>
<keyword evidence="2 5" id="KW-0808">Transferase</keyword>
<dbReference type="RefSeq" id="WP_090447065.1">
    <property type="nucleotide sequence ID" value="NZ_FOHU01000040.1"/>
</dbReference>
<evidence type="ECO:0000256" key="1">
    <source>
        <dbReference type="ARBA" id="ARBA00005656"/>
    </source>
</evidence>
<dbReference type="Gene3D" id="3.40.718.10">
    <property type="entry name" value="Isopropylmalate Dehydrogenase"/>
    <property type="match status" value="1"/>
</dbReference>
<protein>
    <submittedName>
        <fullName evidence="5">Phosphate butyryltransferase</fullName>
    </submittedName>
</protein>
<evidence type="ECO:0000259" key="4">
    <source>
        <dbReference type="Pfam" id="PF01515"/>
    </source>
</evidence>
<dbReference type="GO" id="GO:0016746">
    <property type="term" value="F:acyltransferase activity"/>
    <property type="evidence" value="ECO:0007669"/>
    <property type="project" value="UniProtKB-KW"/>
</dbReference>
<dbReference type="InterPro" id="IPR002505">
    <property type="entry name" value="PTA_PTB"/>
</dbReference>
<name>A0A1I0HDP3_9FIRM</name>
<evidence type="ECO:0000256" key="3">
    <source>
        <dbReference type="ARBA" id="ARBA00023315"/>
    </source>
</evidence>
<dbReference type="PIRSF" id="PIRSF000428">
    <property type="entry name" value="P_Ac_trans"/>
    <property type="match status" value="1"/>
</dbReference>
<feature type="domain" description="Phosphate acetyl/butaryl transferase" evidence="4">
    <location>
        <begin position="77"/>
        <end position="294"/>
    </location>
</feature>
<dbReference type="SUPFAM" id="SSF53659">
    <property type="entry name" value="Isocitrate/Isopropylmalate dehydrogenase-like"/>
    <property type="match status" value="1"/>
</dbReference>
<evidence type="ECO:0000313" key="5">
    <source>
        <dbReference type="EMBL" id="SET81949.1"/>
    </source>
</evidence>
<dbReference type="STRING" id="426128.SAMN05660297_03609"/>
<gene>
    <name evidence="5" type="ORF">SAMN05660297_03609</name>
</gene>
<dbReference type="PANTHER" id="PTHR43356:SF2">
    <property type="entry name" value="PHOSPHATE ACETYLTRANSFERASE"/>
    <property type="match status" value="1"/>
</dbReference>
<dbReference type="Pfam" id="PF01515">
    <property type="entry name" value="PTA_PTB"/>
    <property type="match status" value="1"/>
</dbReference>
<dbReference type="InterPro" id="IPR050500">
    <property type="entry name" value="Phos_Acetyltrans/Butyryltrans"/>
</dbReference>
<proteinExistence type="inferred from homology"/>
<evidence type="ECO:0000313" key="6">
    <source>
        <dbReference type="Proteomes" id="UP000199568"/>
    </source>
</evidence>
<sequence length="299" mass="31544">MYRNYKEVLEKAKSLGPVTISVAVAQDKDVLEAIRYAKEAGLAKAVLVGDETLIKPLLEEIGLSKDTKIVHEADPIKAALTAVSLVKKGEAQVLMKGLVNSSDFLKAVLDPEVGLRTGRLLSHLAVFEIPGQDRLIYITDGGMNIAPNLEEKKDILTNAILALQAIGIKKPNAAVLTANEAVHPKMQATVDAKALADMSDEGLLPEATVEGPIAFDVAISEEAAEHKGLKSKIAGKADLFLVPTIETGNVLGKALIYCAKAKMAGLILGATHPIVMTSRAETAEGKLNSIALACLAKGN</sequence>
<dbReference type="Proteomes" id="UP000199568">
    <property type="component" value="Unassembled WGS sequence"/>
</dbReference>
<dbReference type="AlphaFoldDB" id="A0A1I0HDP3"/>
<evidence type="ECO:0000256" key="2">
    <source>
        <dbReference type="ARBA" id="ARBA00022679"/>
    </source>
</evidence>
<dbReference type="NCBIfam" id="NF006045">
    <property type="entry name" value="PRK08190.1"/>
    <property type="match status" value="1"/>
</dbReference>
<keyword evidence="3" id="KW-0012">Acyltransferase</keyword>